<reference evidence="2 3" key="1">
    <citation type="submission" date="2018-08" db="EMBL/GenBank/DDBJ databases">
        <title>Genomic Encyclopedia of Archaeal and Bacterial Type Strains, Phase II (KMG-II): from individual species to whole genera.</title>
        <authorList>
            <person name="Goeker M."/>
        </authorList>
    </citation>
    <scope>NUCLEOTIDE SEQUENCE [LARGE SCALE GENOMIC DNA]</scope>
    <source>
        <strain evidence="2 3">DSM 5002</strain>
    </source>
</reference>
<comment type="caution">
    <text evidence="2">The sequence shown here is derived from an EMBL/GenBank/DDBJ whole genome shotgun (WGS) entry which is preliminary data.</text>
</comment>
<protein>
    <submittedName>
        <fullName evidence="2">Uncharacterized protein</fullName>
    </submittedName>
</protein>
<dbReference type="AlphaFoldDB" id="A0A397Q552"/>
<evidence type="ECO:0000313" key="2">
    <source>
        <dbReference type="EMBL" id="RIA55549.1"/>
    </source>
</evidence>
<evidence type="ECO:0000256" key="1">
    <source>
        <dbReference type="SAM" id="MobiDB-lite"/>
    </source>
</evidence>
<organism evidence="2 3">
    <name type="scientific">Dichotomicrobium thermohalophilum</name>
    <dbReference type="NCBI Taxonomy" id="933063"/>
    <lineage>
        <taxon>Bacteria</taxon>
        <taxon>Pseudomonadati</taxon>
        <taxon>Pseudomonadota</taxon>
        <taxon>Alphaproteobacteria</taxon>
        <taxon>Hyphomicrobiales</taxon>
        <taxon>Hyphomicrobiaceae</taxon>
        <taxon>Dichotomicrobium</taxon>
    </lineage>
</organism>
<name>A0A397Q552_9HYPH</name>
<sequence>MAAVALSAAILAGCAQTSSMLDVTTGSLSGTQVTKDGARTGTPPLPARRKPRTERSDEDGGLLAALPDMDLSAQAVAPRSIVADDTPINVYVRLARQIRRCWLGPEDPRLPGHGFRAEAKPGQTGEAEIDLYKEVPGRKYGPYAFEVKISPQGSGSLVRSTNRRLEDELANTLRADVARWVRGGTSCSAAGRSNA</sequence>
<proteinExistence type="predicted"/>
<feature type="region of interest" description="Disordered" evidence="1">
    <location>
        <begin position="28"/>
        <end position="60"/>
    </location>
</feature>
<keyword evidence="3" id="KW-1185">Reference proteome</keyword>
<dbReference type="EMBL" id="QXDF01000001">
    <property type="protein sequence ID" value="RIA55549.1"/>
    <property type="molecule type" value="Genomic_DNA"/>
</dbReference>
<accession>A0A397Q552</accession>
<evidence type="ECO:0000313" key="3">
    <source>
        <dbReference type="Proteomes" id="UP000266273"/>
    </source>
</evidence>
<gene>
    <name evidence="2" type="ORF">BXY53_0616</name>
</gene>
<dbReference type="Proteomes" id="UP000266273">
    <property type="component" value="Unassembled WGS sequence"/>
</dbReference>